<dbReference type="Proteomes" id="UP000182306">
    <property type="component" value="Plasmid A"/>
</dbReference>
<dbReference type="RefSeq" id="WP_064251581.1">
    <property type="nucleotide sequence ID" value="NZ_CP013108.1"/>
</dbReference>
<gene>
    <name evidence="1" type="ORF">SAMCFNEI73_pA0025</name>
</gene>
<dbReference type="OrthoDB" id="2019315at2"/>
<dbReference type="EMBL" id="CP013108">
    <property type="protein sequence ID" value="APG93002.1"/>
    <property type="molecule type" value="Genomic_DNA"/>
</dbReference>
<keyword evidence="2" id="KW-1185">Reference proteome</keyword>
<proteinExistence type="predicted"/>
<organism evidence="1 2">
    <name type="scientific">Sinorhizobium americanum</name>
    <dbReference type="NCBI Taxonomy" id="194963"/>
    <lineage>
        <taxon>Bacteria</taxon>
        <taxon>Pseudomonadati</taxon>
        <taxon>Pseudomonadota</taxon>
        <taxon>Alphaproteobacteria</taxon>
        <taxon>Hyphomicrobiales</taxon>
        <taxon>Rhizobiaceae</taxon>
        <taxon>Sinorhizobium/Ensifer group</taxon>
        <taxon>Sinorhizobium</taxon>
    </lineage>
</organism>
<dbReference type="AlphaFoldDB" id="A0A1L3LSE4"/>
<geneLocation type="plasmid" evidence="1 2">
    <name>A</name>
</geneLocation>
<evidence type="ECO:0000313" key="2">
    <source>
        <dbReference type="Proteomes" id="UP000182306"/>
    </source>
</evidence>
<dbReference type="KEGG" id="same:SAMCFNEI73_pA0025"/>
<keyword evidence="1" id="KW-0614">Plasmid</keyword>
<accession>A0A1L3LSE4</accession>
<reference evidence="1 2" key="1">
    <citation type="submission" date="2015-10" db="EMBL/GenBank/DDBJ databases">
        <title>Genomic differences between typical nodule nitrogen-fixing rhizobial strains and those coming from bean seeds.</title>
        <authorList>
            <person name="Peralta H."/>
            <person name="Aguilar-Vera A."/>
            <person name="Diaz R."/>
            <person name="Mora Y."/>
            <person name="Martinez-Batallar G."/>
            <person name="Salazar E."/>
            <person name="Vargas-Lagunas C."/>
            <person name="Encarnacion S."/>
            <person name="Girard L."/>
            <person name="Mora J."/>
        </authorList>
    </citation>
    <scope>NUCLEOTIDE SEQUENCE [LARGE SCALE GENOMIC DNA]</scope>
    <source>
        <strain evidence="1 2">CFNEI 73</strain>
        <plasmid evidence="1 2">A</plasmid>
    </source>
</reference>
<sequence length="532" mass="60143">MYNQPQKKTARTAALRHAVEVLTEKREIGAIVSQSYVRQVRDDLAKRTGHDKYAAEKCDDQAIQAWQNFWLGKVGTRTAGDLVVAYLAGPEPMNDFDELVALGVHPHSIYAFESENKTFNEALASAKASHYPLIKIIKMPMDRYLQAVPMMFDIIYFDACGPLPSTSQATLRTVANIFRYQRLNPLGVLITNFAKPDIGDVGQLHAYSDIVSAYLYPKGMLESGNPEWNMTDGAVAHGMIPKGLPEDESFFHKVKADFSNFYGQYITRQLFDLASFIVPMARLSASGLWPHFFTKSPVELAPHAAALKSFDETLEFGGGDYIVDADMNTVGWTLASLNKHKDENYLAPDVSSFKLIDTWRRELGGLPNIPVDDVVHAYLLLRNEGGGQWLKPAMKELVAGYAYMQNMYMFCDVPTSELALFPVLAQYAMPYHYNAEQTRRYTYVAEGRSTEMFLDVIPFDTCRYLYDWLPSTELVQTSFDTEAHQLVYRFALDGLMKHTIRYNNEYVFGGHVMGVNDDGYSERLLSVRRKIG</sequence>
<evidence type="ECO:0000313" key="1">
    <source>
        <dbReference type="EMBL" id="APG93002.1"/>
    </source>
</evidence>
<name>A0A1L3LSE4_9HYPH</name>
<protein>
    <submittedName>
        <fullName evidence="1">Uncharacterized protein</fullName>
    </submittedName>
</protein>